<feature type="compositionally biased region" description="Low complexity" evidence="1">
    <location>
        <begin position="159"/>
        <end position="191"/>
    </location>
</feature>
<evidence type="ECO:0000256" key="1">
    <source>
        <dbReference type="SAM" id="MobiDB-lite"/>
    </source>
</evidence>
<gene>
    <name evidence="2" type="ORF">JKILLFL_G5420</name>
</gene>
<evidence type="ECO:0000313" key="2">
    <source>
        <dbReference type="EMBL" id="CAD6952600.1"/>
    </source>
</evidence>
<dbReference type="Proteomes" id="UP000836404">
    <property type="component" value="Unassembled WGS sequence"/>
</dbReference>
<feature type="region of interest" description="Disordered" evidence="1">
    <location>
        <begin position="392"/>
        <end position="441"/>
    </location>
</feature>
<feature type="region of interest" description="Disordered" evidence="1">
    <location>
        <begin position="80"/>
        <end position="206"/>
    </location>
</feature>
<reference evidence="2 3" key="1">
    <citation type="submission" date="2020-10" db="EMBL/GenBank/DDBJ databases">
        <authorList>
            <person name="Sedaghatjoo S."/>
        </authorList>
    </citation>
    <scope>NUCLEOTIDE SEQUENCE [LARGE SCALE GENOMIC DNA]</scope>
    <source>
        <strain evidence="2 3">LLFL</strain>
    </source>
</reference>
<dbReference type="AlphaFoldDB" id="A0A9N8M2P6"/>
<organism evidence="2 3">
    <name type="scientific">Tilletia laevis</name>
    <dbReference type="NCBI Taxonomy" id="157183"/>
    <lineage>
        <taxon>Eukaryota</taxon>
        <taxon>Fungi</taxon>
        <taxon>Dikarya</taxon>
        <taxon>Basidiomycota</taxon>
        <taxon>Ustilaginomycotina</taxon>
        <taxon>Exobasidiomycetes</taxon>
        <taxon>Tilletiales</taxon>
        <taxon>Tilletiaceae</taxon>
        <taxon>Tilletia</taxon>
    </lineage>
</organism>
<feature type="compositionally biased region" description="Polar residues" evidence="1">
    <location>
        <begin position="396"/>
        <end position="408"/>
    </location>
</feature>
<dbReference type="EMBL" id="CAJHJF010005848">
    <property type="protein sequence ID" value="CAD6952600.1"/>
    <property type="molecule type" value="Genomic_DNA"/>
</dbReference>
<feature type="non-terminal residue" evidence="2">
    <location>
        <position position="1"/>
    </location>
</feature>
<feature type="region of interest" description="Disordered" evidence="1">
    <location>
        <begin position="327"/>
        <end position="375"/>
    </location>
</feature>
<feature type="compositionally biased region" description="Basic residues" evidence="1">
    <location>
        <begin position="327"/>
        <end position="337"/>
    </location>
</feature>
<proteinExistence type="predicted"/>
<sequence>PVPAPTAAEKRLAALRELHTHRTKWLQDLDASDLSKQERKAATELAFNILEADSKALPFESLQIAVKNVRKRGDLEEELGCALNESDSEPPSSPVRAPPVTPRSKRQRSPGHSPRHSSSAKKSRKHTKRRRSASAKKRTSKKAGKRRAKSPSSEDDPSDVSVSLSSSSSSSASGSDSGSFSSDTTDSASDASDWEEGKVNQAPWNPLQVPDRISKLVHDGEYVDLWWYTPTAGRLKHEEHKFKVDMVKVSVTATSKLEKPKEFRADEDLPKDEFHYACKAWTRALADEGVDRKIVGRWKHFNKKIEHHPESYVPYVQRALQLLHQHQRHTFATRSRRQKAELEQLKKKKMSDKERRKRRKALKRFDPGQFPTTTFHAIKETLKDARLDAVEGGQAQPIQSGSAQSGGFRSSSLRSEPSRRSNTPGTSSAKPFRDSSSASKGANGARRVCARCGTRERHKPEDCAADRLAYYPGKPTHVIRNSSGQLVERSGGRRVCVGYNATGCTWSNCPGEHVCSLCGATCTAQTCRLSRPPQSQ</sequence>
<name>A0A9N8M2P6_9BASI</name>
<feature type="compositionally biased region" description="Pro residues" evidence="1">
    <location>
        <begin position="91"/>
        <end position="101"/>
    </location>
</feature>
<feature type="compositionally biased region" description="Basic residues" evidence="1">
    <location>
        <begin position="346"/>
        <end position="362"/>
    </location>
</feature>
<protein>
    <submittedName>
        <fullName evidence="2">Uncharacterized protein</fullName>
    </submittedName>
</protein>
<evidence type="ECO:0000313" key="3">
    <source>
        <dbReference type="Proteomes" id="UP000836404"/>
    </source>
</evidence>
<feature type="compositionally biased region" description="Polar residues" evidence="1">
    <location>
        <begin position="422"/>
        <end position="440"/>
    </location>
</feature>
<feature type="compositionally biased region" description="Basic residues" evidence="1">
    <location>
        <begin position="103"/>
        <end position="149"/>
    </location>
</feature>
<comment type="caution">
    <text evidence="2">The sequence shown here is derived from an EMBL/GenBank/DDBJ whole genome shotgun (WGS) entry which is preliminary data.</text>
</comment>
<keyword evidence="3" id="KW-1185">Reference proteome</keyword>
<accession>A0A9N8M2P6</accession>